<dbReference type="KEGG" id="thei:K1720_07495"/>
<name>A0A9E7M9E3_9EURY</name>
<reference evidence="1 2" key="1">
    <citation type="submission" date="2021-08" db="EMBL/GenBank/DDBJ databases">
        <title>Thermococcus onnuriiensis IOH2.</title>
        <authorList>
            <person name="Park Y.-J."/>
        </authorList>
    </citation>
    <scope>NUCLEOTIDE SEQUENCE [LARGE SCALE GENOMIC DNA]</scope>
    <source>
        <strain evidence="1 2">IOH2</strain>
    </source>
</reference>
<dbReference type="AlphaFoldDB" id="A0A9E7M9E3"/>
<accession>A0A9E7M9E3</accession>
<protein>
    <submittedName>
        <fullName evidence="1">DUF3213 domain-containing protein</fullName>
    </submittedName>
</protein>
<organism evidence="1 2">
    <name type="scientific">Thermococcus argininiproducens</name>
    <dbReference type="NCBI Taxonomy" id="2866384"/>
    <lineage>
        <taxon>Archaea</taxon>
        <taxon>Methanobacteriati</taxon>
        <taxon>Methanobacteriota</taxon>
        <taxon>Thermococci</taxon>
        <taxon>Thermococcales</taxon>
        <taxon>Thermococcaceae</taxon>
        <taxon>Thermococcus</taxon>
    </lineage>
</organism>
<keyword evidence="2" id="KW-1185">Reference proteome</keyword>
<evidence type="ECO:0000313" key="2">
    <source>
        <dbReference type="Proteomes" id="UP001056425"/>
    </source>
</evidence>
<dbReference type="Gene3D" id="3.30.70.1750">
    <property type="entry name" value="Uncharacterised protein PF11491, DUF3213"/>
    <property type="match status" value="1"/>
</dbReference>
<proteinExistence type="predicted"/>
<evidence type="ECO:0000313" key="1">
    <source>
        <dbReference type="EMBL" id="USG99372.1"/>
    </source>
</evidence>
<dbReference type="RefSeq" id="WP_251948161.1">
    <property type="nucleotide sequence ID" value="NZ_CP080572.1"/>
</dbReference>
<dbReference type="Proteomes" id="UP001056425">
    <property type="component" value="Chromosome"/>
</dbReference>
<sequence>MKRIDFKLNNITPTEARKTQYQLLLNPAVYRVFLNGYTKRGYIIFEENKLPQEELLEMLRIFEPIIISERKTTKEELIENSLSWKNTIGT</sequence>
<dbReference type="EMBL" id="CP080572">
    <property type="protein sequence ID" value="USG99372.1"/>
    <property type="molecule type" value="Genomic_DNA"/>
</dbReference>
<dbReference type="InterPro" id="IPR021583">
    <property type="entry name" value="DUF3213"/>
</dbReference>
<dbReference type="Pfam" id="PF11491">
    <property type="entry name" value="DUF3213"/>
    <property type="match status" value="1"/>
</dbReference>
<dbReference type="GeneID" id="72778180"/>
<gene>
    <name evidence="1" type="ORF">K1720_07495</name>
</gene>